<dbReference type="PANTHER" id="PTHR39083:SF1">
    <property type="entry name" value="CYCLIC DI-GMP-BINDING PROTEIN"/>
    <property type="match status" value="1"/>
</dbReference>
<dbReference type="KEGG" id="cbv:U729_1146"/>
<gene>
    <name evidence="7" type="ORF">U729_1146</name>
</gene>
<dbReference type="HOGENOM" id="CLU_024731_0_0_9"/>
<dbReference type="STRING" id="1561.NPD11_1856"/>
<feature type="transmembrane region" description="Helical" evidence="6">
    <location>
        <begin position="7"/>
        <end position="27"/>
    </location>
</feature>
<dbReference type="EMBL" id="CP006905">
    <property type="protein sequence ID" value="AIY84528.1"/>
    <property type="molecule type" value="Genomic_DNA"/>
</dbReference>
<keyword evidence="4 6" id="KW-1133">Transmembrane helix</keyword>
<dbReference type="GO" id="GO:0005886">
    <property type="term" value="C:plasma membrane"/>
    <property type="evidence" value="ECO:0007669"/>
    <property type="project" value="UniProtKB-SubCell"/>
</dbReference>
<evidence type="ECO:0000256" key="6">
    <source>
        <dbReference type="SAM" id="Phobius"/>
    </source>
</evidence>
<organism evidence="7 8">
    <name type="scientific">Clostridium baratii str. Sullivan</name>
    <dbReference type="NCBI Taxonomy" id="1415775"/>
    <lineage>
        <taxon>Bacteria</taxon>
        <taxon>Bacillati</taxon>
        <taxon>Bacillota</taxon>
        <taxon>Clostridia</taxon>
        <taxon>Eubacteriales</taxon>
        <taxon>Clostridiaceae</taxon>
        <taxon>Clostridium</taxon>
    </lineage>
</organism>
<evidence type="ECO:0000256" key="4">
    <source>
        <dbReference type="ARBA" id="ARBA00022989"/>
    </source>
</evidence>
<dbReference type="RefSeq" id="WP_052139458.1">
    <property type="nucleotide sequence ID" value="NZ_CP006905.1"/>
</dbReference>
<evidence type="ECO:0000256" key="5">
    <source>
        <dbReference type="ARBA" id="ARBA00023136"/>
    </source>
</evidence>
<evidence type="ECO:0000313" key="8">
    <source>
        <dbReference type="Proteomes" id="UP000030635"/>
    </source>
</evidence>
<dbReference type="Pfam" id="PF03170">
    <property type="entry name" value="BcsB"/>
    <property type="match status" value="1"/>
</dbReference>
<keyword evidence="2" id="KW-1003">Cell membrane</keyword>
<dbReference type="Gene3D" id="2.60.120.260">
    <property type="entry name" value="Galactose-binding domain-like"/>
    <property type="match status" value="2"/>
</dbReference>
<dbReference type="GO" id="GO:0006011">
    <property type="term" value="P:UDP-alpha-D-glucose metabolic process"/>
    <property type="evidence" value="ECO:0007669"/>
    <property type="project" value="InterPro"/>
</dbReference>
<dbReference type="InterPro" id="IPR018513">
    <property type="entry name" value="Cell_synthase_bac"/>
</dbReference>
<comment type="subcellular location">
    <subcellularLocation>
        <location evidence="1">Cell membrane</location>
        <topology evidence="1">Single-pass membrane protein</topology>
    </subcellularLocation>
</comment>
<evidence type="ECO:0000313" key="7">
    <source>
        <dbReference type="EMBL" id="AIY84528.1"/>
    </source>
</evidence>
<dbReference type="OrthoDB" id="2655838at2"/>
<dbReference type="Proteomes" id="UP000030635">
    <property type="component" value="Chromosome"/>
</dbReference>
<dbReference type="AlphaFoldDB" id="A0A0A7FY50"/>
<proteinExistence type="predicted"/>
<sequence>MGNKKIFKFITTIIIVFSFAFLFQININSKKVEATPSNSITKEENQKTFSIDSDVVFRGVFSSHSWFFDIDKWWSTNEVNGEITFSINQVVQKGVETYLTFSVNDIPFKSQKIAYDPKQERQTLKFTIPKKLFKEGSNKFTVTAYARVSDMPCVDDVNTANWLDIFKDSKIIVKYNEIGANNDIANFPYPFIKENDSKNTGTVIVIPDKYSDTDLSSAFMINAYLSSIYKNNSANSDYNQPIIKYSDINKYKDYNYIYIGEKDTLPNELKSQFNGVDDGNFKDGSLIKVINSPYSNKENTKVLSIISNSSEMMKKAVKFMMNDNLVSQLFQDQYIVNGATKELDKAYKPANEVPFKSLGYDDILLKGPFRRTANLNYYIPRNEVLANGGKIKLNMRYSENLDFNRSLVSVYINGIPIGSKKLTMDKANGDSVELIIPNDVKDTSYLNIQIAFDLEMQGQWCQKREEENPWAVVTGDSYLYLPSSEDLNYYFDKYPNPFIKNNQFDNTLIVVPTSMTSDDISTIGNMIAYWGKDLKYNNGDLFVKDGSKDLGDDKDSHNLVVYGTPENNPFIKTLNKDLWFKYNDDFTGFESNEKLYLTSPFNSQITTYQLCNSPFNKQFGMLVLTSPDNSLLNQSINYFLTSDKVFELNGDSEVIDKFGNIKSFKMKAPKEKPIFEQVNTIGGQEKIMLMVLVVIAAILILSILLYIRKYRKLDGKKKKNKNDIESRFKDIFKRK</sequence>
<protein>
    <submittedName>
        <fullName evidence="7">Bacterial cellulose synthase subunit</fullName>
    </submittedName>
</protein>
<dbReference type="PANTHER" id="PTHR39083">
    <property type="entry name" value="CYCLIC DI-GMP-BINDING PROTEIN"/>
    <property type="match status" value="1"/>
</dbReference>
<evidence type="ECO:0000256" key="1">
    <source>
        <dbReference type="ARBA" id="ARBA00004162"/>
    </source>
</evidence>
<reference evidence="7 8" key="1">
    <citation type="journal article" date="2015" name="Infect. Genet. Evol.">
        <title>Genomic sequences of six botulinum neurotoxin-producing strains representing three clostridial species illustrate the mobility and diversity of botulinum neurotoxin genes.</title>
        <authorList>
            <person name="Smith T.J."/>
            <person name="Hill K.K."/>
            <person name="Xie G."/>
            <person name="Foley B.T."/>
            <person name="Williamson C.H."/>
            <person name="Foster J.T."/>
            <person name="Johnson S.L."/>
            <person name="Chertkov O."/>
            <person name="Teshima H."/>
            <person name="Gibbons H.S."/>
            <person name="Johnsky L.A."/>
            <person name="Karavis M.A."/>
            <person name="Smith L.A."/>
        </authorList>
    </citation>
    <scope>NUCLEOTIDE SEQUENCE [LARGE SCALE GENOMIC DNA]</scope>
    <source>
        <strain evidence="7">Sullivan</strain>
    </source>
</reference>
<keyword evidence="8" id="KW-1185">Reference proteome</keyword>
<dbReference type="eggNOG" id="ENOG502Z7S8">
    <property type="taxonomic scope" value="Bacteria"/>
</dbReference>
<name>A0A0A7FY50_9CLOT</name>
<accession>A0A0A7FY50</accession>
<keyword evidence="3 6" id="KW-0812">Transmembrane</keyword>
<feature type="transmembrane region" description="Helical" evidence="6">
    <location>
        <begin position="687"/>
        <end position="707"/>
    </location>
</feature>
<evidence type="ECO:0000256" key="2">
    <source>
        <dbReference type="ARBA" id="ARBA00022475"/>
    </source>
</evidence>
<evidence type="ECO:0000256" key="3">
    <source>
        <dbReference type="ARBA" id="ARBA00022692"/>
    </source>
</evidence>
<keyword evidence="5 6" id="KW-0472">Membrane</keyword>